<gene>
    <name evidence="1" type="ORF">PEPMIC_01415</name>
</gene>
<comment type="caution">
    <text evidence="1">The sequence shown here is derived from an EMBL/GenBank/DDBJ whole genome shotgun (WGS) entry which is preliminary data.</text>
</comment>
<evidence type="ECO:0000313" key="2">
    <source>
        <dbReference type="Proteomes" id="UP000003162"/>
    </source>
</evidence>
<dbReference type="HOGENOM" id="CLU_068255_0_0_9"/>
<protein>
    <recommendedName>
        <fullName evidence="3">37-kD nucleoid-associated bacterial protein</fullName>
    </recommendedName>
</protein>
<reference evidence="1 2" key="1">
    <citation type="submission" date="2007-09" db="EMBL/GenBank/DDBJ databases">
        <title>Draft genome sequence of Peptostreptococcus micros (ATCC 33270).</title>
        <authorList>
            <person name="Sudarsanam P."/>
            <person name="Ley R."/>
            <person name="Guruge J."/>
            <person name="Turnbaugh P.J."/>
            <person name="Mahowald M."/>
            <person name="Liep D."/>
            <person name="Gordon J."/>
        </authorList>
    </citation>
    <scope>NUCLEOTIDE SEQUENCE [LARGE SCALE GENOMIC DNA]</scope>
    <source>
        <strain evidence="1 2">ATCC 33270</strain>
    </source>
</reference>
<accession>A8SMR6</accession>
<proteinExistence type="predicted"/>
<organism evidence="1 2">
    <name type="scientific">Parvimonas micra ATCC 33270</name>
    <dbReference type="NCBI Taxonomy" id="411465"/>
    <lineage>
        <taxon>Bacteria</taxon>
        <taxon>Bacillati</taxon>
        <taxon>Bacillota</taxon>
        <taxon>Tissierellia</taxon>
        <taxon>Tissierellales</taxon>
        <taxon>Peptoniphilaceae</taxon>
        <taxon>Parvimonas</taxon>
    </lineage>
</organism>
<dbReference type="eggNOG" id="ENOG5030NDB">
    <property type="taxonomic scope" value="Bacteria"/>
</dbReference>
<name>A8SMR6_9FIRM</name>
<dbReference type="RefSeq" id="WP_004833345.1">
    <property type="nucleotide sequence ID" value="NZ_DS483518.1"/>
</dbReference>
<sequence>MELMSGFLFGIDKSLTEPISKVLNDGDALSYMESLIKEILENPNKKQYKVRDINTQVVSIILKSIKDGFTEEDACSIATRLLYKEQEQQDLVDRLNINIKTGSLFLSLVDDQECYYCVLVKVDSNDYLDEADVVRRSGLPYENKSFKQCLIKIDKVDAEITDIYLFDRNGPIADYWANKFLELDELLTNEKSTKSSFDLITNILKQSTYKVSLSDYTLLRNQTLGYFKTREYFNVDDFFADVFGQYSPENNSINIDEIKNKIGNKIRENSLDSSFVIVPTAIPNRKIKYTKKVNENVMISVTGYDREIKSNIKAKEVAGTKIIEIITTDEETFNSFKWE</sequence>
<dbReference type="EMBL" id="ABEE02000017">
    <property type="protein sequence ID" value="EDP23610.1"/>
    <property type="molecule type" value="Genomic_DNA"/>
</dbReference>
<reference evidence="1 2" key="2">
    <citation type="submission" date="2007-09" db="EMBL/GenBank/DDBJ databases">
        <authorList>
            <person name="Fulton L."/>
            <person name="Clifton S."/>
            <person name="Fulton B."/>
            <person name="Xu J."/>
            <person name="Minx P."/>
            <person name="Pepin K.H."/>
            <person name="Johnson M."/>
            <person name="Thiruvilangam P."/>
            <person name="Bhonagiri V."/>
            <person name="Nash W.E."/>
            <person name="Mardis E.R."/>
            <person name="Wilson R.K."/>
        </authorList>
    </citation>
    <scope>NUCLEOTIDE SEQUENCE [LARGE SCALE GENOMIC DNA]</scope>
    <source>
        <strain evidence="1 2">ATCC 33270</strain>
    </source>
</reference>
<dbReference type="GeneID" id="93385620"/>
<evidence type="ECO:0008006" key="3">
    <source>
        <dbReference type="Google" id="ProtNLM"/>
    </source>
</evidence>
<dbReference type="AlphaFoldDB" id="A8SMR6"/>
<evidence type="ECO:0000313" key="1">
    <source>
        <dbReference type="EMBL" id="EDP23610.1"/>
    </source>
</evidence>
<dbReference type="Proteomes" id="UP000003162">
    <property type="component" value="Unassembled WGS sequence"/>
</dbReference>